<name>A0A2D3NSQ3_9FUSO</name>
<gene>
    <name evidence="1" type="ORF">CTM72_00935</name>
</gene>
<evidence type="ECO:0000313" key="2">
    <source>
        <dbReference type="Proteomes" id="UP000230056"/>
    </source>
</evidence>
<evidence type="ECO:0000313" key="1">
    <source>
        <dbReference type="EMBL" id="ATV58429.1"/>
    </source>
</evidence>
<dbReference type="AlphaFoldDB" id="A0A2D3NSQ3"/>
<dbReference type="Pfam" id="PF13531">
    <property type="entry name" value="SBP_bac_11"/>
    <property type="match status" value="1"/>
</dbReference>
<evidence type="ECO:0008006" key="3">
    <source>
        <dbReference type="Google" id="ProtNLM"/>
    </source>
</evidence>
<sequence length="246" mass="28713">MKKWILLILAIILFGIFSLIRSCQRSSREIVNVYTDKEIEYFIGKLAKKFERNESKIQVKINNLKNISDYDIIITDEKESVKNLKKEFKSKDLFKDELVVIGRRRIENISQVANSTIAMPNYKTNIGKKSLDILAKLDNFSEISKKIEYKDDAISSLQSVDLYEVDYAFIPRKSLAYAKNSEICYRFPATMEGNKILYRIYLDMNSSDNSKNFYNFLEEEFTEKIQEKPKSEKNKAIITKDVEGKS</sequence>
<protein>
    <recommendedName>
        <fullName evidence="3">Molybdate ABC transporter substrate-binding protein</fullName>
    </recommendedName>
</protein>
<dbReference type="Gene3D" id="3.40.190.10">
    <property type="entry name" value="Periplasmic binding protein-like II"/>
    <property type="match status" value="2"/>
</dbReference>
<proteinExistence type="predicted"/>
<accession>A0A2D3NSQ3</accession>
<dbReference type="SUPFAM" id="SSF53850">
    <property type="entry name" value="Periplasmic binding protein-like II"/>
    <property type="match status" value="1"/>
</dbReference>
<dbReference type="Proteomes" id="UP000230056">
    <property type="component" value="Chromosome"/>
</dbReference>
<dbReference type="EMBL" id="CP024699">
    <property type="protein sequence ID" value="ATV58429.1"/>
    <property type="molecule type" value="Genomic_DNA"/>
</dbReference>
<organism evidence="1 2">
    <name type="scientific">Fusobacterium pseudoperiodonticum</name>
    <dbReference type="NCBI Taxonomy" id="2663009"/>
    <lineage>
        <taxon>Bacteria</taxon>
        <taxon>Fusobacteriati</taxon>
        <taxon>Fusobacteriota</taxon>
        <taxon>Fusobacteriia</taxon>
        <taxon>Fusobacteriales</taxon>
        <taxon>Fusobacteriaceae</taxon>
        <taxon>Fusobacterium</taxon>
    </lineage>
</organism>
<reference evidence="1 2" key="1">
    <citation type="submission" date="2017-11" db="EMBL/GenBank/DDBJ databases">
        <title>Genome sequencing of Fusobacterium periodonticum KCOM 1261.</title>
        <authorList>
            <person name="Kook J.-K."/>
            <person name="Park S.-N."/>
            <person name="Lim Y.K."/>
        </authorList>
    </citation>
    <scope>NUCLEOTIDE SEQUENCE [LARGE SCALE GENOMIC DNA]</scope>
    <source>
        <strain evidence="1 2">KCOM 1261</strain>
    </source>
</reference>
<dbReference type="RefSeq" id="WP_100024153.1">
    <property type="nucleotide sequence ID" value="NZ_CAUTOP010000001.1"/>
</dbReference>